<evidence type="ECO:0000256" key="1">
    <source>
        <dbReference type="ARBA" id="ARBA00004496"/>
    </source>
</evidence>
<dbReference type="EC" id="2.1.1.193" evidence="3 12"/>
<comment type="catalytic activity">
    <reaction evidence="11 12">
        <text>uridine(1498) in 16S rRNA + S-adenosyl-L-methionine = N(3)-methyluridine(1498) in 16S rRNA + S-adenosyl-L-homocysteine + H(+)</text>
        <dbReference type="Rhea" id="RHEA:42920"/>
        <dbReference type="Rhea" id="RHEA-COMP:10283"/>
        <dbReference type="Rhea" id="RHEA-COMP:10284"/>
        <dbReference type="ChEBI" id="CHEBI:15378"/>
        <dbReference type="ChEBI" id="CHEBI:57856"/>
        <dbReference type="ChEBI" id="CHEBI:59789"/>
        <dbReference type="ChEBI" id="CHEBI:65315"/>
        <dbReference type="ChEBI" id="CHEBI:74502"/>
        <dbReference type="EC" id="2.1.1.193"/>
    </reaction>
</comment>
<dbReference type="Proteomes" id="UP000242329">
    <property type="component" value="Unassembled WGS sequence"/>
</dbReference>
<evidence type="ECO:0000313" key="16">
    <source>
        <dbReference type="Proteomes" id="UP000242329"/>
    </source>
</evidence>
<dbReference type="InterPro" id="IPR046887">
    <property type="entry name" value="RsmE_PUA-like"/>
</dbReference>
<dbReference type="STRING" id="1123382.SAMN02745221_01116"/>
<evidence type="ECO:0000313" key="15">
    <source>
        <dbReference type="EMBL" id="SHG85518.1"/>
    </source>
</evidence>
<evidence type="ECO:0000256" key="6">
    <source>
        <dbReference type="ARBA" id="ARBA00022552"/>
    </source>
</evidence>
<keyword evidence="9 12" id="KW-0949">S-adenosyl-L-methionine</keyword>
<dbReference type="SUPFAM" id="SSF75217">
    <property type="entry name" value="alpha/beta knot"/>
    <property type="match status" value="1"/>
</dbReference>
<dbReference type="CDD" id="cd18084">
    <property type="entry name" value="RsmE-like"/>
    <property type="match status" value="1"/>
</dbReference>
<dbReference type="PANTHER" id="PTHR30027:SF3">
    <property type="entry name" value="16S RRNA (URACIL(1498)-N(3))-METHYLTRANSFERASE"/>
    <property type="match status" value="1"/>
</dbReference>
<comment type="subcellular location">
    <subcellularLocation>
        <location evidence="1 12">Cytoplasm</location>
    </subcellularLocation>
</comment>
<feature type="domain" description="Ribosomal RNA small subunit methyltransferase E PUA-like" evidence="14">
    <location>
        <begin position="18"/>
        <end position="60"/>
    </location>
</feature>
<evidence type="ECO:0000256" key="9">
    <source>
        <dbReference type="ARBA" id="ARBA00022691"/>
    </source>
</evidence>
<dbReference type="Gene3D" id="3.40.1280.10">
    <property type="match status" value="1"/>
</dbReference>
<name>A0A1M5N7N7_9FIRM</name>
<sequence>MHRFFVSRDNIKGREAFIDKEEAHHIQKVLRLKEGDRITLFDGQGWEYYAFLQGVRDKKLVAWIEEAQKVDNEPPFRVNLVQGIPKGDKMELIIQKAVELGVYSIYPVLTERTVVTLKGEKETRKVERWRQIALEACKQCRRNIIPEIKPVISLRDMLELIAGKPALMFYENEQYNGIKKVLQENRDKIKEEVFLLVGPEGGFAPGEADLAREKGIILCRLGPRILRTETASLAGISIILYELGDLG</sequence>
<evidence type="ECO:0000256" key="5">
    <source>
        <dbReference type="ARBA" id="ARBA00022490"/>
    </source>
</evidence>
<dbReference type="InterPro" id="IPR015947">
    <property type="entry name" value="PUA-like_sf"/>
</dbReference>
<comment type="function">
    <text evidence="10 12">Specifically methylates the N3 position of the uracil ring of uridine 1498 (m3U1498) in 16S rRNA. Acts on the fully assembled 30S ribosomal subunit.</text>
</comment>
<dbReference type="InterPro" id="IPR046886">
    <property type="entry name" value="RsmE_MTase_dom"/>
</dbReference>
<dbReference type="NCBIfam" id="TIGR00046">
    <property type="entry name" value="RsmE family RNA methyltransferase"/>
    <property type="match status" value="1"/>
</dbReference>
<proteinExistence type="inferred from homology"/>
<evidence type="ECO:0000256" key="3">
    <source>
        <dbReference type="ARBA" id="ARBA00012328"/>
    </source>
</evidence>
<dbReference type="GO" id="GO:0070475">
    <property type="term" value="P:rRNA base methylation"/>
    <property type="evidence" value="ECO:0007669"/>
    <property type="project" value="TreeGrafter"/>
</dbReference>
<gene>
    <name evidence="15" type="ORF">SAMN02745221_01116</name>
</gene>
<feature type="domain" description="Ribosomal RNA small subunit methyltransferase E methyltransferase" evidence="13">
    <location>
        <begin position="73"/>
        <end position="239"/>
    </location>
</feature>
<keyword evidence="6 12" id="KW-0698">rRNA processing</keyword>
<dbReference type="Pfam" id="PF04452">
    <property type="entry name" value="Methyltrans_RNA"/>
    <property type="match status" value="1"/>
</dbReference>
<comment type="similarity">
    <text evidence="2 12">Belongs to the RNA methyltransferase RsmE family.</text>
</comment>
<evidence type="ECO:0000256" key="12">
    <source>
        <dbReference type="PIRNR" id="PIRNR015601"/>
    </source>
</evidence>
<dbReference type="NCBIfam" id="NF008692">
    <property type="entry name" value="PRK11713.1-5"/>
    <property type="match status" value="1"/>
</dbReference>
<evidence type="ECO:0000256" key="8">
    <source>
        <dbReference type="ARBA" id="ARBA00022679"/>
    </source>
</evidence>
<dbReference type="InterPro" id="IPR006700">
    <property type="entry name" value="RsmE"/>
</dbReference>
<evidence type="ECO:0000259" key="14">
    <source>
        <dbReference type="Pfam" id="PF20260"/>
    </source>
</evidence>
<evidence type="ECO:0000256" key="4">
    <source>
        <dbReference type="ARBA" id="ARBA00013673"/>
    </source>
</evidence>
<dbReference type="Pfam" id="PF20260">
    <property type="entry name" value="PUA_4"/>
    <property type="match status" value="1"/>
</dbReference>
<dbReference type="RefSeq" id="WP_073091222.1">
    <property type="nucleotide sequence ID" value="NZ_FQWY01000015.1"/>
</dbReference>
<dbReference type="EMBL" id="FQWY01000015">
    <property type="protein sequence ID" value="SHG85518.1"/>
    <property type="molecule type" value="Genomic_DNA"/>
</dbReference>
<dbReference type="OrthoDB" id="9815641at2"/>
<keyword evidence="5 12" id="KW-0963">Cytoplasm</keyword>
<accession>A0A1M5N7N7</accession>
<dbReference type="AlphaFoldDB" id="A0A1M5N7N7"/>
<evidence type="ECO:0000256" key="10">
    <source>
        <dbReference type="ARBA" id="ARBA00025699"/>
    </source>
</evidence>
<dbReference type="PIRSF" id="PIRSF015601">
    <property type="entry name" value="MTase_slr0722"/>
    <property type="match status" value="1"/>
</dbReference>
<dbReference type="PANTHER" id="PTHR30027">
    <property type="entry name" value="RIBOSOMAL RNA SMALL SUBUNIT METHYLTRANSFERASE E"/>
    <property type="match status" value="1"/>
</dbReference>
<dbReference type="GO" id="GO:0005737">
    <property type="term" value="C:cytoplasm"/>
    <property type="evidence" value="ECO:0007669"/>
    <property type="project" value="UniProtKB-SubCell"/>
</dbReference>
<dbReference type="GO" id="GO:0070042">
    <property type="term" value="F:rRNA (uridine-N3-)-methyltransferase activity"/>
    <property type="evidence" value="ECO:0007669"/>
    <property type="project" value="TreeGrafter"/>
</dbReference>
<reference evidence="16" key="1">
    <citation type="submission" date="2016-11" db="EMBL/GenBank/DDBJ databases">
        <authorList>
            <person name="Varghese N."/>
            <person name="Submissions S."/>
        </authorList>
    </citation>
    <scope>NUCLEOTIDE SEQUENCE [LARGE SCALE GENOMIC DNA]</scope>
    <source>
        <strain evidence="16">DSM 11003</strain>
    </source>
</reference>
<evidence type="ECO:0000256" key="7">
    <source>
        <dbReference type="ARBA" id="ARBA00022603"/>
    </source>
</evidence>
<protein>
    <recommendedName>
        <fullName evidence="4 12">Ribosomal RNA small subunit methyltransferase E</fullName>
        <ecNumber evidence="3 12">2.1.1.193</ecNumber>
    </recommendedName>
</protein>
<keyword evidence="8 12" id="KW-0808">Transferase</keyword>
<dbReference type="InterPro" id="IPR029028">
    <property type="entry name" value="Alpha/beta_knot_MTases"/>
</dbReference>
<keyword evidence="7 12" id="KW-0489">Methyltransferase</keyword>
<keyword evidence="16" id="KW-1185">Reference proteome</keyword>
<organism evidence="15 16">
    <name type="scientific">Thermosyntropha lipolytica DSM 11003</name>
    <dbReference type="NCBI Taxonomy" id="1123382"/>
    <lineage>
        <taxon>Bacteria</taxon>
        <taxon>Bacillati</taxon>
        <taxon>Bacillota</taxon>
        <taxon>Clostridia</taxon>
        <taxon>Eubacteriales</taxon>
        <taxon>Syntrophomonadaceae</taxon>
        <taxon>Thermosyntropha</taxon>
    </lineage>
</organism>
<dbReference type="InterPro" id="IPR029026">
    <property type="entry name" value="tRNA_m1G_MTases_N"/>
</dbReference>
<evidence type="ECO:0000256" key="2">
    <source>
        <dbReference type="ARBA" id="ARBA00005528"/>
    </source>
</evidence>
<evidence type="ECO:0000256" key="11">
    <source>
        <dbReference type="ARBA" id="ARBA00047944"/>
    </source>
</evidence>
<evidence type="ECO:0000259" key="13">
    <source>
        <dbReference type="Pfam" id="PF04452"/>
    </source>
</evidence>
<dbReference type="SUPFAM" id="SSF88697">
    <property type="entry name" value="PUA domain-like"/>
    <property type="match status" value="1"/>
</dbReference>